<dbReference type="Proteomes" id="UP001174037">
    <property type="component" value="Unassembled WGS sequence"/>
</dbReference>
<keyword evidence="1" id="KW-1133">Transmembrane helix</keyword>
<feature type="transmembrane region" description="Helical" evidence="1">
    <location>
        <begin position="50"/>
        <end position="70"/>
    </location>
</feature>
<evidence type="ECO:0000313" key="2">
    <source>
        <dbReference type="EMBL" id="MDK9867149.1"/>
    </source>
</evidence>
<keyword evidence="1" id="KW-0812">Transmembrane</keyword>
<name>A0AAW7ATA2_9STAP</name>
<reference evidence="2" key="1">
    <citation type="journal article" date="2023" name="Int. J. Mol. Sci.">
        <title>Antibiotic Resistance/Susceptibility Profiles of Staphylococcus equorum Strains from Cheese, and Genome Analysis for Antibiotic Resistance Genes.</title>
        <authorList>
            <person name="Vazquez L."/>
            <person name="Srednik M.E."/>
            <person name="Rodriguez J."/>
            <person name="Florez A.B."/>
            <person name="Mayo B."/>
        </authorList>
    </citation>
    <scope>NUCLEOTIDE SEQUENCE</scope>
    <source>
        <strain evidence="2">5A3I</strain>
    </source>
</reference>
<protein>
    <submittedName>
        <fullName evidence="2">Uncharacterized protein</fullName>
    </submittedName>
</protein>
<accession>A0AAW7ATA2</accession>
<feature type="transmembrane region" description="Helical" evidence="1">
    <location>
        <begin position="12"/>
        <end position="38"/>
    </location>
</feature>
<evidence type="ECO:0000256" key="1">
    <source>
        <dbReference type="SAM" id="Phobius"/>
    </source>
</evidence>
<keyword evidence="1" id="KW-0472">Membrane</keyword>
<sequence length="98" mass="11312">MISDWLDEIWAFILYWGFGWGILLIGILAIVWIIVKGFKSSRYRGNTEKGFIIFGLIVVVVLTIILFKSITNYAIDVDPNRMTEEEKSLQKQLEEVGE</sequence>
<dbReference type="AlphaFoldDB" id="A0AAW7ATA2"/>
<dbReference type="RefSeq" id="WP_285324530.1">
    <property type="nucleotide sequence ID" value="NZ_JARGCK010000027.1"/>
</dbReference>
<comment type="caution">
    <text evidence="2">The sequence shown here is derived from an EMBL/GenBank/DDBJ whole genome shotgun (WGS) entry which is preliminary data.</text>
</comment>
<reference evidence="2" key="2">
    <citation type="submission" date="2023-03" db="EMBL/GenBank/DDBJ databases">
        <authorList>
            <person name="Vazquez L."/>
            <person name="Rodriguez J."/>
            <person name="Mayo B."/>
            <person name="Florez A.B."/>
        </authorList>
    </citation>
    <scope>NUCLEOTIDE SEQUENCE</scope>
    <source>
        <strain evidence="2">5A3I</strain>
    </source>
</reference>
<proteinExistence type="predicted"/>
<evidence type="ECO:0000313" key="3">
    <source>
        <dbReference type="Proteomes" id="UP001174037"/>
    </source>
</evidence>
<organism evidence="2 3">
    <name type="scientific">Staphylococcus equorum</name>
    <dbReference type="NCBI Taxonomy" id="246432"/>
    <lineage>
        <taxon>Bacteria</taxon>
        <taxon>Bacillati</taxon>
        <taxon>Bacillota</taxon>
        <taxon>Bacilli</taxon>
        <taxon>Bacillales</taxon>
        <taxon>Staphylococcaceae</taxon>
        <taxon>Staphylococcus</taxon>
    </lineage>
</organism>
<dbReference type="EMBL" id="JARGCK010000027">
    <property type="protein sequence ID" value="MDK9867149.1"/>
    <property type="molecule type" value="Genomic_DNA"/>
</dbReference>
<gene>
    <name evidence="2" type="ORF">P1A27_14555</name>
</gene>